<dbReference type="InterPro" id="IPR010992">
    <property type="entry name" value="IHF-like_DNA-bd_dom_sf"/>
</dbReference>
<dbReference type="GO" id="GO:0030527">
    <property type="term" value="F:structural constituent of chromatin"/>
    <property type="evidence" value="ECO:0007669"/>
    <property type="project" value="InterPro"/>
</dbReference>
<dbReference type="SMART" id="SM00411">
    <property type="entry name" value="BHL"/>
    <property type="match status" value="1"/>
</dbReference>
<dbReference type="AlphaFoldDB" id="A0A6A8NFJ2"/>
<gene>
    <name evidence="6" type="ORF">GKZ95_03475</name>
</gene>
<dbReference type="SUPFAM" id="SSF47729">
    <property type="entry name" value="IHF-like DNA-binding proteins"/>
    <property type="match status" value="1"/>
</dbReference>
<evidence type="ECO:0000313" key="6">
    <source>
        <dbReference type="EMBL" id="MTD34943.1"/>
    </source>
</evidence>
<keyword evidence="4" id="KW-0238">DNA-binding</keyword>
<dbReference type="GO" id="GO:0003677">
    <property type="term" value="F:DNA binding"/>
    <property type="evidence" value="ECO:0007669"/>
    <property type="project" value="UniProtKB-KW"/>
</dbReference>
<dbReference type="InterPro" id="IPR000119">
    <property type="entry name" value="Hist_DNA-bd"/>
</dbReference>
<proteinExistence type="inferred from homology"/>
<organism evidence="6">
    <name type="scientific">Enterococcus faecium</name>
    <name type="common">Streptococcus faecium</name>
    <dbReference type="NCBI Taxonomy" id="1352"/>
    <lineage>
        <taxon>Bacteria</taxon>
        <taxon>Bacillati</taxon>
        <taxon>Bacillota</taxon>
        <taxon>Bacilli</taxon>
        <taxon>Lactobacillales</taxon>
        <taxon>Enterococcaceae</taxon>
        <taxon>Enterococcus</taxon>
    </lineage>
</organism>
<evidence type="ECO:0000256" key="1">
    <source>
        <dbReference type="ARBA" id="ARBA00010529"/>
    </source>
</evidence>
<dbReference type="EMBL" id="WLYP01000002">
    <property type="protein sequence ID" value="MTD34943.1"/>
    <property type="molecule type" value="Genomic_DNA"/>
</dbReference>
<accession>A0A6A8NFJ2</accession>
<dbReference type="PANTHER" id="PTHR33175:SF3">
    <property type="entry name" value="DNA-BINDING PROTEIN HU-BETA"/>
    <property type="match status" value="1"/>
</dbReference>
<comment type="caution">
    <text evidence="6">The sequence shown here is derived from an EMBL/GenBank/DDBJ whole genome shotgun (WGS) entry which is preliminary data.</text>
</comment>
<keyword evidence="3" id="KW-0226">DNA condensation</keyword>
<name>A0A6A8NFJ2_ENTFC</name>
<dbReference type="Pfam" id="PF00216">
    <property type="entry name" value="Bac_DNA_binding"/>
    <property type="match status" value="1"/>
</dbReference>
<comment type="similarity">
    <text evidence="1 5">Belongs to the bacterial histone-like protein family.</text>
</comment>
<dbReference type="GO" id="GO:0030261">
    <property type="term" value="P:chromosome condensation"/>
    <property type="evidence" value="ECO:0007669"/>
    <property type="project" value="UniProtKB-KW"/>
</dbReference>
<reference evidence="6" key="1">
    <citation type="submission" date="2019-10" db="EMBL/GenBank/DDBJ databases">
        <title>Identification of the same linezolid-resistant Tn6246::fexB-poxtA-carrying Enterococcus faecium strain colonizing a hospitalized patient and bovines in different continents.</title>
        <authorList>
            <person name="Tedim A.P."/>
            <person name="Freitas A.R."/>
            <person name="Novais C."/>
            <person name="Duarte B."/>
            <person name="Elghaieb H."/>
            <person name="Abbassi M.S."/>
            <person name="Peixe L."/>
        </authorList>
    </citation>
    <scope>NUCLEOTIDE SEQUENCE</scope>
    <source>
        <strain evidence="6">2FEZ</strain>
    </source>
</reference>
<evidence type="ECO:0000256" key="4">
    <source>
        <dbReference type="ARBA" id="ARBA00023125"/>
    </source>
</evidence>
<evidence type="ECO:0000256" key="5">
    <source>
        <dbReference type="RuleBase" id="RU003939"/>
    </source>
</evidence>
<dbReference type="Gene3D" id="4.10.520.10">
    <property type="entry name" value="IHF-like DNA-binding proteins"/>
    <property type="match status" value="1"/>
</dbReference>
<evidence type="ECO:0000256" key="2">
    <source>
        <dbReference type="ARBA" id="ARBA00021922"/>
    </source>
</evidence>
<evidence type="ECO:0000256" key="3">
    <source>
        <dbReference type="ARBA" id="ARBA00023067"/>
    </source>
</evidence>
<sequence length="133" mass="15017">MQNAHGIESIGIGVENIEKQKGREKQVIGRRDLAKEVAAEIEMDAQIIQNLFSLLLDKMIEHLQNGEEIHFKSFGSFLLVEKEGGIRDPETDEEEIKRERSLVFVPGSKLKDAALNKEKKKTFLGEQSGNNLK</sequence>
<protein>
    <recommendedName>
        <fullName evidence="2">DNA-binding protein HU</fullName>
    </recommendedName>
</protein>
<dbReference type="PANTHER" id="PTHR33175">
    <property type="entry name" value="DNA-BINDING PROTEIN HU"/>
    <property type="match status" value="1"/>
</dbReference>